<evidence type="ECO:0000256" key="3">
    <source>
        <dbReference type="ARBA" id="ARBA00023239"/>
    </source>
</evidence>
<gene>
    <name evidence="6 7" type="primary">deoC</name>
    <name evidence="7" type="ORF">L3X39_05860</name>
</gene>
<comment type="similarity">
    <text evidence="1 6">Belongs to the DeoC/FbaB aldolase family. DeoC type 1 subfamily.</text>
</comment>
<name>A0ABS9IHC5_9FLAO</name>
<dbReference type="InterPro" id="IPR002915">
    <property type="entry name" value="DeoC/FbaB/LacD_aldolase"/>
</dbReference>
<comment type="function">
    <text evidence="6">Catalyzes a reversible aldol reaction between acetaldehyde and D-glyceraldehyde 3-phosphate to generate 2-deoxy-D-ribose 5-phosphate.</text>
</comment>
<dbReference type="Pfam" id="PF01791">
    <property type="entry name" value="DeoC"/>
    <property type="match status" value="1"/>
</dbReference>
<dbReference type="GO" id="GO:0004139">
    <property type="term" value="F:deoxyribose-phosphate aldolase activity"/>
    <property type="evidence" value="ECO:0007669"/>
    <property type="project" value="UniProtKB-EC"/>
</dbReference>
<comment type="subcellular location">
    <subcellularLocation>
        <location evidence="6">Cytoplasm</location>
    </subcellularLocation>
</comment>
<dbReference type="CDD" id="cd00959">
    <property type="entry name" value="DeoC"/>
    <property type="match status" value="1"/>
</dbReference>
<organism evidence="7 8">
    <name type="scientific">Flaviramulus multivorans</name>
    <dbReference type="NCBI Taxonomy" id="1304750"/>
    <lineage>
        <taxon>Bacteria</taxon>
        <taxon>Pseudomonadati</taxon>
        <taxon>Bacteroidota</taxon>
        <taxon>Flavobacteriia</taxon>
        <taxon>Flavobacteriales</taxon>
        <taxon>Flavobacteriaceae</taxon>
        <taxon>Flaviramulus</taxon>
    </lineage>
</organism>
<dbReference type="EC" id="4.1.2.4" evidence="6"/>
<dbReference type="HAMAP" id="MF_00114">
    <property type="entry name" value="DeoC_type1"/>
    <property type="match status" value="1"/>
</dbReference>
<dbReference type="InterPro" id="IPR013785">
    <property type="entry name" value="Aldolase_TIM"/>
</dbReference>
<evidence type="ECO:0000256" key="5">
    <source>
        <dbReference type="ARBA" id="ARBA00048791"/>
    </source>
</evidence>
<dbReference type="SMART" id="SM01133">
    <property type="entry name" value="DeoC"/>
    <property type="match status" value="1"/>
</dbReference>
<dbReference type="RefSeq" id="WP_237230841.1">
    <property type="nucleotide sequence ID" value="NZ_JAKKDV010000002.1"/>
</dbReference>
<keyword evidence="2 6" id="KW-0963">Cytoplasm</keyword>
<dbReference type="InterPro" id="IPR028581">
    <property type="entry name" value="DeoC_typeI"/>
</dbReference>
<evidence type="ECO:0000256" key="6">
    <source>
        <dbReference type="HAMAP-Rule" id="MF_00114"/>
    </source>
</evidence>
<protein>
    <recommendedName>
        <fullName evidence="6">Deoxyribose-phosphate aldolase</fullName>
        <shortName evidence="6">DERA</shortName>
        <ecNumber evidence="6">4.1.2.4</ecNumber>
    </recommendedName>
    <alternativeName>
        <fullName evidence="6">2-deoxy-D-ribose 5-phosphate aldolase</fullName>
    </alternativeName>
    <alternativeName>
        <fullName evidence="6">Phosphodeoxyriboaldolase</fullName>
        <shortName evidence="6">Deoxyriboaldolase</shortName>
    </alternativeName>
</protein>
<feature type="active site" description="Proton donor/acceptor" evidence="6">
    <location>
        <position position="180"/>
    </location>
</feature>
<accession>A0ABS9IHC5</accession>
<evidence type="ECO:0000256" key="1">
    <source>
        <dbReference type="ARBA" id="ARBA00010936"/>
    </source>
</evidence>
<dbReference type="PIRSF" id="PIRSF001357">
    <property type="entry name" value="DeoC"/>
    <property type="match status" value="1"/>
</dbReference>
<comment type="caution">
    <text evidence="7">The sequence shown here is derived from an EMBL/GenBank/DDBJ whole genome shotgun (WGS) entry which is preliminary data.</text>
</comment>
<reference evidence="7 8" key="1">
    <citation type="submission" date="2022-01" db="EMBL/GenBank/DDBJ databases">
        <title>Draft genome sequence of Sabulilitoribacter multivorans KCTC 32326.</title>
        <authorList>
            <person name="Oh J.-S."/>
        </authorList>
    </citation>
    <scope>NUCLEOTIDE SEQUENCE [LARGE SCALE GENOMIC DNA]</scope>
    <source>
        <strain evidence="7 8">M-M16</strain>
    </source>
</reference>
<comment type="catalytic activity">
    <reaction evidence="5 6">
        <text>2-deoxy-D-ribose 5-phosphate = D-glyceraldehyde 3-phosphate + acetaldehyde</text>
        <dbReference type="Rhea" id="RHEA:12821"/>
        <dbReference type="ChEBI" id="CHEBI:15343"/>
        <dbReference type="ChEBI" id="CHEBI:59776"/>
        <dbReference type="ChEBI" id="CHEBI:62877"/>
        <dbReference type="EC" id="4.1.2.4"/>
    </reaction>
</comment>
<dbReference type="PANTHER" id="PTHR10889:SF1">
    <property type="entry name" value="DEOXYRIBOSE-PHOSPHATE ALDOLASE"/>
    <property type="match status" value="1"/>
</dbReference>
<evidence type="ECO:0000313" key="7">
    <source>
        <dbReference type="EMBL" id="MCF7560157.1"/>
    </source>
</evidence>
<evidence type="ECO:0000256" key="2">
    <source>
        <dbReference type="ARBA" id="ARBA00022490"/>
    </source>
</evidence>
<comment type="pathway">
    <text evidence="6">Carbohydrate degradation; 2-deoxy-D-ribose 1-phosphate degradation; D-glyceraldehyde 3-phosphate and acetaldehyde from 2-deoxy-alpha-D-ribose 1-phosphate: step 2/2.</text>
</comment>
<feature type="active site" description="Schiff-base intermediate with acetaldehyde" evidence="6">
    <location>
        <position position="151"/>
    </location>
</feature>
<evidence type="ECO:0000313" key="8">
    <source>
        <dbReference type="Proteomes" id="UP001200022"/>
    </source>
</evidence>
<sequence>MNITRYIDYALLDSTTTESDIIQLCQEAIQYNFYGICINSCYVSLANQFLKETDINISAVVGFPLGAASTKSKIFEAQQAIKDGASEIDMVINLGLLKSRNYVSVLKDISDIKFAIENTPLKVTIEIDELNKNEIVKVCEICLDAGADYIKTSTGFTKNGATFTAVKMIKKIVRDKVKIKASGGIDDYESILKYIEAGADRVETATNIMATNKAQQIRNSKIFKQYLENLEKSKTTSDSSIITKV</sequence>
<dbReference type="Gene3D" id="3.20.20.70">
    <property type="entry name" value="Aldolase class I"/>
    <property type="match status" value="1"/>
</dbReference>
<dbReference type="Proteomes" id="UP001200022">
    <property type="component" value="Unassembled WGS sequence"/>
</dbReference>
<dbReference type="InterPro" id="IPR011343">
    <property type="entry name" value="DeoC"/>
</dbReference>
<evidence type="ECO:0000256" key="4">
    <source>
        <dbReference type="ARBA" id="ARBA00023270"/>
    </source>
</evidence>
<dbReference type="EMBL" id="JAKKDV010000002">
    <property type="protein sequence ID" value="MCF7560157.1"/>
    <property type="molecule type" value="Genomic_DNA"/>
</dbReference>
<dbReference type="PANTHER" id="PTHR10889">
    <property type="entry name" value="DEOXYRIBOSE-PHOSPHATE ALDOLASE"/>
    <property type="match status" value="1"/>
</dbReference>
<feature type="active site" description="Proton donor/acceptor" evidence="6">
    <location>
        <position position="89"/>
    </location>
</feature>
<keyword evidence="4 6" id="KW-0704">Schiff base</keyword>
<keyword evidence="8" id="KW-1185">Reference proteome</keyword>
<dbReference type="NCBIfam" id="TIGR00126">
    <property type="entry name" value="deoC"/>
    <property type="match status" value="1"/>
</dbReference>
<keyword evidence="3 6" id="KW-0456">Lyase</keyword>
<proteinExistence type="inferred from homology"/>
<dbReference type="SUPFAM" id="SSF51569">
    <property type="entry name" value="Aldolase"/>
    <property type="match status" value="1"/>
</dbReference>